<dbReference type="GO" id="GO:0032259">
    <property type="term" value="P:methylation"/>
    <property type="evidence" value="ECO:0007669"/>
    <property type="project" value="UniProtKB-KW"/>
</dbReference>
<organism evidence="1">
    <name type="scientific">hydrothermal vent metagenome</name>
    <dbReference type="NCBI Taxonomy" id="652676"/>
    <lineage>
        <taxon>unclassified sequences</taxon>
        <taxon>metagenomes</taxon>
        <taxon>ecological metagenomes</taxon>
    </lineage>
</organism>
<dbReference type="InterPro" id="IPR029063">
    <property type="entry name" value="SAM-dependent_MTases_sf"/>
</dbReference>
<dbReference type="PIRSF" id="PIRSF011491">
    <property type="entry name" value="Mtase_YbcY_prd"/>
    <property type="match status" value="1"/>
</dbReference>
<gene>
    <name evidence="1" type="ORF">MGWOODY_Tha228</name>
</gene>
<name>A0A160TEP7_9ZZZZ</name>
<keyword evidence="1" id="KW-0808">Transferase</keyword>
<dbReference type="InterPro" id="IPR016584">
    <property type="entry name" value="MeTrfase_VrtF"/>
</dbReference>
<dbReference type="GO" id="GO:0008168">
    <property type="term" value="F:methyltransferase activity"/>
    <property type="evidence" value="ECO:0007669"/>
    <property type="project" value="UniProtKB-KW"/>
</dbReference>
<sequence>MTPTQDQVLAGQAVYTSKTLSLYDFIVLGISNRYIWKCPTPRIEAHYNAHVTANHLDVGVGSGYFPDHCQFPTATPRVALMDMNDSTLVYASERIARYSPETYCQNVLEPVTAVIKPFDSLGINYLFHCVPGKISEKAIAFDHLIPLMNSGATVFGSTILQGDVPRNWMAKKLMGFYNKKGIFSNSEDTLFELKHALEQRFDKVTLEVQGCVALFSAKVR</sequence>
<protein>
    <submittedName>
        <fullName evidence="1">SAM-dependent methyltransferases</fullName>
    </submittedName>
</protein>
<accession>A0A160TEP7</accession>
<dbReference type="SUPFAM" id="SSF53335">
    <property type="entry name" value="S-adenosyl-L-methionine-dependent methyltransferases"/>
    <property type="match status" value="1"/>
</dbReference>
<dbReference type="EMBL" id="CZQC01000066">
    <property type="protein sequence ID" value="CUS42463.1"/>
    <property type="molecule type" value="Genomic_DNA"/>
</dbReference>
<reference evidence="1" key="1">
    <citation type="submission" date="2015-10" db="EMBL/GenBank/DDBJ databases">
        <authorList>
            <person name="Gilbert D.G."/>
        </authorList>
    </citation>
    <scope>NUCLEOTIDE SEQUENCE</scope>
</reference>
<keyword evidence="1" id="KW-0489">Methyltransferase</keyword>
<dbReference type="AlphaFoldDB" id="A0A160TEP7"/>
<proteinExistence type="predicted"/>
<evidence type="ECO:0000313" key="1">
    <source>
        <dbReference type="EMBL" id="CUS42463.1"/>
    </source>
</evidence>